<dbReference type="InterPro" id="IPR019844">
    <property type="entry name" value="CSD_CS"/>
</dbReference>
<dbReference type="SUPFAM" id="SSF50249">
    <property type="entry name" value="Nucleic acid-binding proteins"/>
    <property type="match status" value="1"/>
</dbReference>
<dbReference type="InterPro" id="IPR012340">
    <property type="entry name" value="NA-bd_OB-fold"/>
</dbReference>
<keyword evidence="10" id="KW-1185">Reference proteome</keyword>
<evidence type="ECO:0000256" key="7">
    <source>
        <dbReference type="RuleBase" id="RU000408"/>
    </source>
</evidence>
<comment type="subcellular location">
    <subcellularLocation>
        <location evidence="1 7">Cytoplasm</location>
    </subcellularLocation>
</comment>
<dbReference type="GO" id="GO:0005737">
    <property type="term" value="C:cytoplasm"/>
    <property type="evidence" value="ECO:0007669"/>
    <property type="project" value="UniProtKB-SubCell"/>
</dbReference>
<evidence type="ECO:0000313" key="9">
    <source>
        <dbReference type="EMBL" id="ROP36429.1"/>
    </source>
</evidence>
<reference evidence="9 10" key="1">
    <citation type="submission" date="2018-11" db="EMBL/GenBank/DDBJ databases">
        <title>Sequencing the genomes of 1000 actinobacteria strains.</title>
        <authorList>
            <person name="Klenk H.-P."/>
        </authorList>
    </citation>
    <scope>NUCLEOTIDE SEQUENCE [LARGE SCALE GENOMIC DNA]</scope>
    <source>
        <strain evidence="9 10">DSM 44231</strain>
    </source>
</reference>
<dbReference type="InterPro" id="IPR002059">
    <property type="entry name" value="CSP_DNA-bd"/>
</dbReference>
<dbReference type="PIRSF" id="PIRSF002599">
    <property type="entry name" value="Cold_shock_A"/>
    <property type="match status" value="1"/>
</dbReference>
<dbReference type="CDD" id="cd04458">
    <property type="entry name" value="CSP_CDS"/>
    <property type="match status" value="1"/>
</dbReference>
<sequence>MTQGRIKWFSGAKGFGFITPEGGGSDLFLHYSEIQDYDHRGLAENQAVRYEVGEGAKGPHAVSVQLV</sequence>
<organism evidence="9 10">
    <name type="scientific">Saccharothrix texasensis</name>
    <dbReference type="NCBI Taxonomy" id="103734"/>
    <lineage>
        <taxon>Bacteria</taxon>
        <taxon>Bacillati</taxon>
        <taxon>Actinomycetota</taxon>
        <taxon>Actinomycetes</taxon>
        <taxon>Pseudonocardiales</taxon>
        <taxon>Pseudonocardiaceae</taxon>
        <taxon>Saccharothrix</taxon>
    </lineage>
</organism>
<keyword evidence="6" id="KW-0804">Transcription</keyword>
<dbReference type="Proteomes" id="UP000268727">
    <property type="component" value="Unassembled WGS sequence"/>
</dbReference>
<dbReference type="PRINTS" id="PR00050">
    <property type="entry name" value="COLDSHOCK"/>
</dbReference>
<dbReference type="OrthoDB" id="1493235at2"/>
<keyword evidence="4" id="KW-0238">DNA-binding</keyword>
<keyword evidence="2" id="KW-0963">Cytoplasm</keyword>
<keyword evidence="5" id="KW-0010">Activator</keyword>
<gene>
    <name evidence="9" type="ORF">EDD40_1696</name>
</gene>
<evidence type="ECO:0000256" key="6">
    <source>
        <dbReference type="ARBA" id="ARBA00023163"/>
    </source>
</evidence>
<dbReference type="Pfam" id="PF00313">
    <property type="entry name" value="CSD"/>
    <property type="match status" value="1"/>
</dbReference>
<dbReference type="PROSITE" id="PS51857">
    <property type="entry name" value="CSD_2"/>
    <property type="match status" value="1"/>
</dbReference>
<evidence type="ECO:0000256" key="5">
    <source>
        <dbReference type="ARBA" id="ARBA00023159"/>
    </source>
</evidence>
<dbReference type="PANTHER" id="PTHR46565">
    <property type="entry name" value="COLD SHOCK DOMAIN PROTEIN 2"/>
    <property type="match status" value="1"/>
</dbReference>
<dbReference type="Gene3D" id="2.40.50.140">
    <property type="entry name" value="Nucleic acid-binding proteins"/>
    <property type="match status" value="1"/>
</dbReference>
<evidence type="ECO:0000313" key="10">
    <source>
        <dbReference type="Proteomes" id="UP000268727"/>
    </source>
</evidence>
<comment type="caution">
    <text evidence="9">The sequence shown here is derived from an EMBL/GenBank/DDBJ whole genome shotgun (WGS) entry which is preliminary data.</text>
</comment>
<dbReference type="PROSITE" id="PS00352">
    <property type="entry name" value="CSD_1"/>
    <property type="match status" value="1"/>
</dbReference>
<evidence type="ECO:0000256" key="4">
    <source>
        <dbReference type="ARBA" id="ARBA00023125"/>
    </source>
</evidence>
<dbReference type="RefSeq" id="WP_123742421.1">
    <property type="nucleotide sequence ID" value="NZ_RJKM01000001.1"/>
</dbReference>
<dbReference type="InterPro" id="IPR011129">
    <property type="entry name" value="CSD"/>
</dbReference>
<proteinExistence type="predicted"/>
<dbReference type="PANTHER" id="PTHR46565:SF20">
    <property type="entry name" value="COLD SHOCK DOMAIN-CONTAINING PROTEIN 4"/>
    <property type="match status" value="1"/>
</dbReference>
<dbReference type="EMBL" id="RJKM01000001">
    <property type="protein sequence ID" value="ROP36429.1"/>
    <property type="molecule type" value="Genomic_DNA"/>
</dbReference>
<feature type="domain" description="CSD" evidence="8">
    <location>
        <begin position="1"/>
        <end position="66"/>
    </location>
</feature>
<accession>A0A3N1H1S6</accession>
<evidence type="ECO:0000256" key="1">
    <source>
        <dbReference type="ARBA" id="ARBA00004496"/>
    </source>
</evidence>
<evidence type="ECO:0000259" key="8">
    <source>
        <dbReference type="PROSITE" id="PS51857"/>
    </source>
</evidence>
<keyword evidence="3" id="KW-0805">Transcription regulation</keyword>
<dbReference type="SMART" id="SM00357">
    <property type="entry name" value="CSP"/>
    <property type="match status" value="1"/>
</dbReference>
<dbReference type="GO" id="GO:0003677">
    <property type="term" value="F:DNA binding"/>
    <property type="evidence" value="ECO:0007669"/>
    <property type="project" value="UniProtKB-KW"/>
</dbReference>
<evidence type="ECO:0000256" key="2">
    <source>
        <dbReference type="ARBA" id="ARBA00022490"/>
    </source>
</evidence>
<evidence type="ECO:0000256" key="3">
    <source>
        <dbReference type="ARBA" id="ARBA00023015"/>
    </source>
</evidence>
<name>A0A3N1H1S6_9PSEU</name>
<dbReference type="InterPro" id="IPR012156">
    <property type="entry name" value="Cold_shock_CspA"/>
</dbReference>
<dbReference type="AlphaFoldDB" id="A0A3N1H1S6"/>
<protein>
    <submittedName>
        <fullName evidence="9">CspA family cold shock protein</fullName>
    </submittedName>
</protein>